<proteinExistence type="predicted"/>
<gene>
    <name evidence="2" type="ORF">K491DRAFT_711189</name>
</gene>
<feature type="region of interest" description="Disordered" evidence="1">
    <location>
        <begin position="226"/>
        <end position="245"/>
    </location>
</feature>
<dbReference type="EMBL" id="MU004296">
    <property type="protein sequence ID" value="KAF2660935.1"/>
    <property type="molecule type" value="Genomic_DNA"/>
</dbReference>
<evidence type="ECO:0000313" key="2">
    <source>
        <dbReference type="EMBL" id="KAF2660935.1"/>
    </source>
</evidence>
<name>A0A6A6TLK9_9PLEO</name>
<feature type="compositionally biased region" description="Acidic residues" evidence="1">
    <location>
        <begin position="228"/>
        <end position="244"/>
    </location>
</feature>
<feature type="compositionally biased region" description="Basic and acidic residues" evidence="1">
    <location>
        <begin position="33"/>
        <end position="52"/>
    </location>
</feature>
<evidence type="ECO:0000313" key="3">
    <source>
        <dbReference type="Proteomes" id="UP000799324"/>
    </source>
</evidence>
<keyword evidence="3" id="KW-1185">Reference proteome</keyword>
<reference evidence="2" key="1">
    <citation type="journal article" date="2020" name="Stud. Mycol.">
        <title>101 Dothideomycetes genomes: a test case for predicting lifestyles and emergence of pathogens.</title>
        <authorList>
            <person name="Haridas S."/>
            <person name="Albert R."/>
            <person name="Binder M."/>
            <person name="Bloem J."/>
            <person name="Labutti K."/>
            <person name="Salamov A."/>
            <person name="Andreopoulos B."/>
            <person name="Baker S."/>
            <person name="Barry K."/>
            <person name="Bills G."/>
            <person name="Bluhm B."/>
            <person name="Cannon C."/>
            <person name="Castanera R."/>
            <person name="Culley D."/>
            <person name="Daum C."/>
            <person name="Ezra D."/>
            <person name="Gonzalez J."/>
            <person name="Henrissat B."/>
            <person name="Kuo A."/>
            <person name="Liang C."/>
            <person name="Lipzen A."/>
            <person name="Lutzoni F."/>
            <person name="Magnuson J."/>
            <person name="Mondo S."/>
            <person name="Nolan M."/>
            <person name="Ohm R."/>
            <person name="Pangilinan J."/>
            <person name="Park H.-J."/>
            <person name="Ramirez L."/>
            <person name="Alfaro M."/>
            <person name="Sun H."/>
            <person name="Tritt A."/>
            <person name="Yoshinaga Y."/>
            <person name="Zwiers L.-H."/>
            <person name="Turgeon B."/>
            <person name="Goodwin S."/>
            <person name="Spatafora J."/>
            <person name="Crous P."/>
            <person name="Grigoriev I."/>
        </authorList>
    </citation>
    <scope>NUCLEOTIDE SEQUENCE</scope>
    <source>
        <strain evidence="2">CBS 122681</strain>
    </source>
</reference>
<protein>
    <submittedName>
        <fullName evidence="2">Uncharacterized protein</fullName>
    </submittedName>
</protein>
<feature type="compositionally biased region" description="Low complexity" evidence="1">
    <location>
        <begin position="21"/>
        <end position="32"/>
    </location>
</feature>
<accession>A0A6A6TLK9</accession>
<dbReference type="Proteomes" id="UP000799324">
    <property type="component" value="Unassembled WGS sequence"/>
</dbReference>
<feature type="region of interest" description="Disordered" evidence="1">
    <location>
        <begin position="1"/>
        <end position="69"/>
    </location>
</feature>
<organism evidence="2 3">
    <name type="scientific">Lophiostoma macrostomum CBS 122681</name>
    <dbReference type="NCBI Taxonomy" id="1314788"/>
    <lineage>
        <taxon>Eukaryota</taxon>
        <taxon>Fungi</taxon>
        <taxon>Dikarya</taxon>
        <taxon>Ascomycota</taxon>
        <taxon>Pezizomycotina</taxon>
        <taxon>Dothideomycetes</taxon>
        <taxon>Pleosporomycetidae</taxon>
        <taxon>Pleosporales</taxon>
        <taxon>Lophiostomataceae</taxon>
        <taxon>Lophiostoma</taxon>
    </lineage>
</organism>
<evidence type="ECO:0000256" key="1">
    <source>
        <dbReference type="SAM" id="MobiDB-lite"/>
    </source>
</evidence>
<dbReference type="AlphaFoldDB" id="A0A6A6TLK9"/>
<sequence>MSAAREDTSQASSGDSERSHPLSPSSSAASHSAVEHGDVEMTIEEDVRKESDSTTDSKTSSKRWPTPPLDRVWAVDTFKGKSNRASMERMLVKAGKDPNAPRFRNMTAMELQLYGHNLQKKTVGAQYGATVAHSSDDEVMEEPSVSNVAAKGQAVLSSGNMVDAEAIITSPRARKVDADADADFEEALGFEDSDSEVDQEGLTRASAALKSIKRAVIYDSTHHRIDLSDDVDSEPGESDEDAEGDVQSTYTWKTILYAREDEPVMSYKVQLVIREIISLRKKLQDPPTDEDFRRNIEAGITVPKFKRKCNVVVNEVAKMIGGSDSKFQAKVLVNKILIGSFKAGKL</sequence>